<proteinExistence type="predicted"/>
<reference evidence="1" key="3">
    <citation type="submission" date="2021-06" db="EMBL/GenBank/DDBJ databases">
        <title>Chromosome-level genome assembly for S. haematobium.</title>
        <authorList>
            <person name="Stroehlein A.J."/>
        </authorList>
    </citation>
    <scope>NUCLEOTIDE SEQUENCE</scope>
</reference>
<reference evidence="1" key="2">
    <citation type="journal article" date="2019" name="Gigascience">
        <title>High-quality Schistosoma haematobium genome achieved by single-molecule and long-range sequencing.</title>
        <authorList>
            <person name="Stroehlein A.J."/>
            <person name="Korhonen P.K."/>
            <person name="Chong T.M."/>
            <person name="Lim Y.L."/>
            <person name="Chan K.G."/>
            <person name="Webster B."/>
            <person name="Rollinson D."/>
            <person name="Brindley P.J."/>
            <person name="Gasser R.B."/>
            <person name="Young N.D."/>
        </authorList>
    </citation>
    <scope>NUCLEOTIDE SEQUENCE</scope>
</reference>
<comment type="caution">
    <text evidence="1">The sequence shown here is derived from an EMBL/GenBank/DDBJ whole genome shotgun (WGS) entry which is preliminary data.</text>
</comment>
<dbReference type="CTD" id="58546360"/>
<dbReference type="KEGG" id="shx:MS3_00006510"/>
<dbReference type="Proteomes" id="UP000471633">
    <property type="component" value="Unassembled WGS sequence"/>
</dbReference>
<evidence type="ECO:0000313" key="1">
    <source>
        <dbReference type="EMBL" id="KAH9585165.1"/>
    </source>
</evidence>
<sequence length="180" mass="20405">MIFVTPYTNSKYVASSERFQEKLKPFLLLFKKWLMLYSAFIEIIGSYALDIMYDELNGTIVSGYEFSDILGLFCPSEFWVGFGKILLKKVLDPKEGEFVTEDKGDDEEMTVGNKDCADIVGDDSEIISVLLLLLLLPISLALFTSNFICEVDCSEFNLSSPPPPSHYLPSPFHHHHPNQH</sequence>
<reference evidence="1" key="4">
    <citation type="journal article" date="2022" name="PLoS Pathog.">
        <title>Chromosome-level genome of Schistosoma haematobium underpins genome-wide explorations of molecular variation.</title>
        <authorList>
            <person name="Stroehlein A.J."/>
            <person name="Korhonen P.K."/>
            <person name="Lee V.V."/>
            <person name="Ralph S.A."/>
            <person name="Mentink-Kane M."/>
            <person name="You H."/>
            <person name="McManus D.P."/>
            <person name="Tchuente L.T."/>
            <person name="Stothard J.R."/>
            <person name="Kaur P."/>
            <person name="Dudchenko O."/>
            <person name="Aiden E.L."/>
            <person name="Yang B."/>
            <person name="Yang H."/>
            <person name="Emery A.M."/>
            <person name="Webster B.L."/>
            <person name="Brindley P.J."/>
            <person name="Rollinson D."/>
            <person name="Chang B.C.H."/>
            <person name="Gasser R.B."/>
            <person name="Young N.D."/>
        </authorList>
    </citation>
    <scope>NUCLEOTIDE SEQUENCE</scope>
</reference>
<evidence type="ECO:0000313" key="2">
    <source>
        <dbReference type="Proteomes" id="UP000471633"/>
    </source>
</evidence>
<dbReference type="EMBL" id="AMPZ03000004">
    <property type="protein sequence ID" value="KAH9585165.1"/>
    <property type="molecule type" value="Genomic_DNA"/>
</dbReference>
<accession>A0A6A5CUE1</accession>
<reference evidence="1" key="1">
    <citation type="journal article" date="2012" name="Nat. Genet.">
        <title>Whole-genome sequence of Schistosoma haematobium.</title>
        <authorList>
            <person name="Young N.D."/>
            <person name="Jex A.R."/>
            <person name="Li B."/>
            <person name="Liu S."/>
            <person name="Yang L."/>
            <person name="Xiong Z."/>
            <person name="Li Y."/>
            <person name="Cantacessi C."/>
            <person name="Hall R.S."/>
            <person name="Xu X."/>
            <person name="Chen F."/>
            <person name="Wu X."/>
            <person name="Zerlotini A."/>
            <person name="Oliveira G."/>
            <person name="Hofmann A."/>
            <person name="Zhang G."/>
            <person name="Fang X."/>
            <person name="Kang Y."/>
            <person name="Campbell B.E."/>
            <person name="Loukas A."/>
            <person name="Ranganathan S."/>
            <person name="Rollinson D."/>
            <person name="Rinaldi G."/>
            <person name="Brindley P.J."/>
            <person name="Yang H."/>
            <person name="Wang J."/>
            <person name="Wang J."/>
            <person name="Gasser R.B."/>
        </authorList>
    </citation>
    <scope>NUCLEOTIDE SEQUENCE</scope>
</reference>
<gene>
    <name evidence="1" type="ORF">MS3_00006510</name>
</gene>
<protein>
    <submittedName>
        <fullName evidence="1">Uncharacterized protein</fullName>
    </submittedName>
</protein>
<dbReference type="AlphaFoldDB" id="A0A6A5CUE1"/>
<keyword evidence="2" id="KW-1185">Reference proteome</keyword>
<name>A0A6A5CUE1_SCHHA</name>
<dbReference type="GeneID" id="58546360"/>
<dbReference type="RefSeq" id="XP_035585530.1">
    <property type="nucleotide sequence ID" value="XM_035730857.1"/>
</dbReference>
<organism evidence="1 2">
    <name type="scientific">Schistosoma haematobium</name>
    <name type="common">Blood fluke</name>
    <dbReference type="NCBI Taxonomy" id="6185"/>
    <lineage>
        <taxon>Eukaryota</taxon>
        <taxon>Metazoa</taxon>
        <taxon>Spiralia</taxon>
        <taxon>Lophotrochozoa</taxon>
        <taxon>Platyhelminthes</taxon>
        <taxon>Trematoda</taxon>
        <taxon>Digenea</taxon>
        <taxon>Strigeidida</taxon>
        <taxon>Schistosomatoidea</taxon>
        <taxon>Schistosomatidae</taxon>
        <taxon>Schistosoma</taxon>
    </lineage>
</organism>